<dbReference type="GO" id="GO:0044325">
    <property type="term" value="F:transmembrane transporter binding"/>
    <property type="evidence" value="ECO:0007669"/>
    <property type="project" value="TreeGrafter"/>
</dbReference>
<dbReference type="GO" id="GO:0030507">
    <property type="term" value="F:spectrin binding"/>
    <property type="evidence" value="ECO:0007669"/>
    <property type="project" value="TreeGrafter"/>
</dbReference>
<keyword evidence="2" id="KW-1185">Reference proteome</keyword>
<organism evidence="1 2">
    <name type="scientific">Aquarana catesbeiana</name>
    <name type="common">American bullfrog</name>
    <name type="synonym">Rana catesbeiana</name>
    <dbReference type="NCBI Taxonomy" id="8400"/>
    <lineage>
        <taxon>Eukaryota</taxon>
        <taxon>Metazoa</taxon>
        <taxon>Chordata</taxon>
        <taxon>Craniata</taxon>
        <taxon>Vertebrata</taxon>
        <taxon>Euteleostomi</taxon>
        <taxon>Amphibia</taxon>
        <taxon>Batrachia</taxon>
        <taxon>Anura</taxon>
        <taxon>Neobatrachia</taxon>
        <taxon>Ranoidea</taxon>
        <taxon>Ranidae</taxon>
        <taxon>Aquarana</taxon>
    </lineage>
</organism>
<accession>A0A2G9QKM8</accession>
<dbReference type="EMBL" id="KV969599">
    <property type="protein sequence ID" value="PIO16116.1"/>
    <property type="molecule type" value="Genomic_DNA"/>
</dbReference>
<proteinExistence type="predicted"/>
<dbReference type="OrthoDB" id="10361405at2759"/>
<gene>
    <name evidence="1" type="ORF">AB205_0020900</name>
</gene>
<dbReference type="PANTHER" id="PTHR24133:SF33">
    <property type="entry name" value="ANKYRIN, ISOFORM B"/>
    <property type="match status" value="1"/>
</dbReference>
<protein>
    <submittedName>
        <fullName evidence="1">Uncharacterized protein</fullName>
    </submittedName>
</protein>
<dbReference type="GO" id="GO:0008093">
    <property type="term" value="F:cytoskeletal anchor activity"/>
    <property type="evidence" value="ECO:0007669"/>
    <property type="project" value="TreeGrafter"/>
</dbReference>
<dbReference type="GO" id="GO:0043005">
    <property type="term" value="C:neuron projection"/>
    <property type="evidence" value="ECO:0007669"/>
    <property type="project" value="TreeGrafter"/>
</dbReference>
<dbReference type="PANTHER" id="PTHR24133">
    <property type="entry name" value="ANKYRIN DOMAIN-CONTAINING"/>
    <property type="match status" value="1"/>
</dbReference>
<name>A0A2G9QKM8_AQUCT</name>
<dbReference type="AlphaFoldDB" id="A0A2G9QKM8"/>
<reference evidence="2" key="1">
    <citation type="journal article" date="2017" name="Nat. Commun.">
        <title>The North American bullfrog draft genome provides insight into hormonal regulation of long noncoding RNA.</title>
        <authorList>
            <person name="Hammond S.A."/>
            <person name="Warren R.L."/>
            <person name="Vandervalk B.P."/>
            <person name="Kucuk E."/>
            <person name="Khan H."/>
            <person name="Gibb E.A."/>
            <person name="Pandoh P."/>
            <person name="Kirk H."/>
            <person name="Zhao Y."/>
            <person name="Jones M."/>
            <person name="Mungall A.J."/>
            <person name="Coope R."/>
            <person name="Pleasance S."/>
            <person name="Moore R.A."/>
            <person name="Holt R.A."/>
            <person name="Round J.M."/>
            <person name="Ohora S."/>
            <person name="Walle B.V."/>
            <person name="Veldhoen N."/>
            <person name="Helbing C.C."/>
            <person name="Birol I."/>
        </authorList>
    </citation>
    <scope>NUCLEOTIDE SEQUENCE [LARGE SCALE GENOMIC DNA]</scope>
</reference>
<evidence type="ECO:0000313" key="2">
    <source>
        <dbReference type="Proteomes" id="UP000228934"/>
    </source>
</evidence>
<dbReference type="GO" id="GO:0005886">
    <property type="term" value="C:plasma membrane"/>
    <property type="evidence" value="ECO:0007669"/>
    <property type="project" value="TreeGrafter"/>
</dbReference>
<dbReference type="GO" id="GO:0072659">
    <property type="term" value="P:protein localization to plasma membrane"/>
    <property type="evidence" value="ECO:0007669"/>
    <property type="project" value="TreeGrafter"/>
</dbReference>
<evidence type="ECO:0000313" key="1">
    <source>
        <dbReference type="EMBL" id="PIO16116.1"/>
    </source>
</evidence>
<sequence length="111" mass="12652">NGNTALAIARRLGYISVVDTLKVVTEETLTTIMVTEKHKMNVPETMNEVLDMSDDEVRRANIPEILSDAEYLSEGDEGIYNCSRYNKTPVIWGSNNYNSYYILPYLWGLCH</sequence>
<dbReference type="InterPro" id="IPR052391">
    <property type="entry name" value="E3_Ligase-Neurotoxin"/>
</dbReference>
<dbReference type="Proteomes" id="UP000228934">
    <property type="component" value="Unassembled WGS sequence"/>
</dbReference>
<feature type="non-terminal residue" evidence="1">
    <location>
        <position position="1"/>
    </location>
</feature>